<feature type="domain" description="DUF5652" evidence="2">
    <location>
        <begin position="28"/>
        <end position="82"/>
    </location>
</feature>
<evidence type="ECO:0000313" key="3">
    <source>
        <dbReference type="EMBL" id="KKW20833.1"/>
    </source>
</evidence>
<sequence>MVQYWQNSFGYWAMPFGAGWLLPLGVLIFSLAIVWSAVWKGIALWKAARSGEKVWFVILLFVNTLGILEILYIYVFSKKSKSV</sequence>
<organism evidence="3 4">
    <name type="scientific">Candidatus Adlerbacteria bacterium GW2011_GWC1_50_9</name>
    <dbReference type="NCBI Taxonomy" id="1618608"/>
    <lineage>
        <taxon>Bacteria</taxon>
        <taxon>Candidatus Adleribacteriota</taxon>
    </lineage>
</organism>
<proteinExistence type="predicted"/>
<evidence type="ECO:0000313" key="4">
    <source>
        <dbReference type="Proteomes" id="UP000034201"/>
    </source>
</evidence>
<keyword evidence="1" id="KW-0472">Membrane</keyword>
<accession>A0A0G1WPR3</accession>
<evidence type="ECO:0000259" key="2">
    <source>
        <dbReference type="Pfam" id="PF18893"/>
    </source>
</evidence>
<dbReference type="AlphaFoldDB" id="A0A0G1WPR3"/>
<dbReference type="Proteomes" id="UP000034201">
    <property type="component" value="Unassembled WGS sequence"/>
</dbReference>
<feature type="transmembrane region" description="Helical" evidence="1">
    <location>
        <begin position="20"/>
        <end position="42"/>
    </location>
</feature>
<reference evidence="3 4" key="1">
    <citation type="journal article" date="2015" name="Nature">
        <title>rRNA introns, odd ribosomes, and small enigmatic genomes across a large radiation of phyla.</title>
        <authorList>
            <person name="Brown C.T."/>
            <person name="Hug L.A."/>
            <person name="Thomas B.C."/>
            <person name="Sharon I."/>
            <person name="Castelle C.J."/>
            <person name="Singh A."/>
            <person name="Wilkins M.J."/>
            <person name="Williams K.H."/>
            <person name="Banfield J.F."/>
        </authorList>
    </citation>
    <scope>NUCLEOTIDE SEQUENCE [LARGE SCALE GENOMIC DNA]</scope>
</reference>
<evidence type="ECO:0000256" key="1">
    <source>
        <dbReference type="SAM" id="Phobius"/>
    </source>
</evidence>
<dbReference type="InterPro" id="IPR043712">
    <property type="entry name" value="DUF5652"/>
</dbReference>
<keyword evidence="1" id="KW-1133">Transmembrane helix</keyword>
<name>A0A0G1WPR3_9BACT</name>
<comment type="caution">
    <text evidence="3">The sequence shown here is derived from an EMBL/GenBank/DDBJ whole genome shotgun (WGS) entry which is preliminary data.</text>
</comment>
<dbReference type="Pfam" id="PF18893">
    <property type="entry name" value="DUF5652"/>
    <property type="match status" value="1"/>
</dbReference>
<keyword evidence="1" id="KW-0812">Transmembrane</keyword>
<feature type="transmembrane region" description="Helical" evidence="1">
    <location>
        <begin position="54"/>
        <end position="75"/>
    </location>
</feature>
<protein>
    <recommendedName>
        <fullName evidence="2">DUF5652 domain-containing protein</fullName>
    </recommendedName>
</protein>
<dbReference type="EMBL" id="LCQQ01000021">
    <property type="protein sequence ID" value="KKW20833.1"/>
    <property type="molecule type" value="Genomic_DNA"/>
</dbReference>
<gene>
    <name evidence="3" type="ORF">UY61_C0021G0005</name>
</gene>